<geneLocation type="plasmid" evidence="6 7">
    <name>unnamed2</name>
</geneLocation>
<evidence type="ECO:0000313" key="6">
    <source>
        <dbReference type="EMBL" id="WOB11379.1"/>
    </source>
</evidence>
<keyword evidence="2" id="KW-0805">Transcription regulation</keyword>
<evidence type="ECO:0000259" key="5">
    <source>
        <dbReference type="PROSITE" id="PS50931"/>
    </source>
</evidence>
<dbReference type="Gene3D" id="1.10.10.10">
    <property type="entry name" value="Winged helix-like DNA-binding domain superfamily/Winged helix DNA-binding domain"/>
    <property type="match status" value="1"/>
</dbReference>
<keyword evidence="4" id="KW-0804">Transcription</keyword>
<gene>
    <name evidence="6" type="ORF">RXV79_27720</name>
</gene>
<dbReference type="InterPro" id="IPR036390">
    <property type="entry name" value="WH_DNA-bd_sf"/>
</dbReference>
<keyword evidence="6" id="KW-0614">Plasmid</keyword>
<evidence type="ECO:0000256" key="3">
    <source>
        <dbReference type="ARBA" id="ARBA00023125"/>
    </source>
</evidence>
<evidence type="ECO:0000313" key="7">
    <source>
        <dbReference type="Proteomes" id="UP001303946"/>
    </source>
</evidence>
<sequence length="297" mass="33238">MDLTGLVLLVDILDAGNLSSAARKLKVSRANVSYHLQQLEKSVGVQLVRRTTRRIEPTEIGQTLYRHGRAIRDELTAAQEAIDTLGRGLHGAVRVSVPTGFGQLVMTGWLLEFKRQYPEISLELLFENRVDDLLRDEVDVAIRVMSDPPEALVARELAQVRYVACASDAFARTKGLPEDLEALRKVPLITSSVVGRELRLSAYKDEARQEVTLSPTLASENFQFLREAILSGLGIGLVPSYVVQEDVKMGRVVTALDSWRLSIFGTRLFLLRMPGRYQTQAVRTFIDFIVDKASRWS</sequence>
<dbReference type="CDD" id="cd08422">
    <property type="entry name" value="PBP2_CrgA_like"/>
    <property type="match status" value="1"/>
</dbReference>
<dbReference type="Proteomes" id="UP001303946">
    <property type="component" value="Plasmid unnamed2"/>
</dbReference>
<dbReference type="InterPro" id="IPR036388">
    <property type="entry name" value="WH-like_DNA-bd_sf"/>
</dbReference>
<dbReference type="EMBL" id="CP136338">
    <property type="protein sequence ID" value="WOB11379.1"/>
    <property type="molecule type" value="Genomic_DNA"/>
</dbReference>
<proteinExistence type="inferred from homology"/>
<dbReference type="RefSeq" id="WP_273424560.1">
    <property type="nucleotide sequence ID" value="NZ_CP136338.1"/>
</dbReference>
<name>A0ABZ0D2B7_9BURK</name>
<keyword evidence="7" id="KW-1185">Reference proteome</keyword>
<dbReference type="PANTHER" id="PTHR30537">
    <property type="entry name" value="HTH-TYPE TRANSCRIPTIONAL REGULATOR"/>
    <property type="match status" value="1"/>
</dbReference>
<dbReference type="InterPro" id="IPR000847">
    <property type="entry name" value="LysR_HTH_N"/>
</dbReference>
<evidence type="ECO:0000256" key="2">
    <source>
        <dbReference type="ARBA" id="ARBA00023015"/>
    </source>
</evidence>
<evidence type="ECO:0000256" key="1">
    <source>
        <dbReference type="ARBA" id="ARBA00009437"/>
    </source>
</evidence>
<dbReference type="PROSITE" id="PS50931">
    <property type="entry name" value="HTH_LYSR"/>
    <property type="match status" value="1"/>
</dbReference>
<dbReference type="SUPFAM" id="SSF46785">
    <property type="entry name" value="Winged helix' DNA-binding domain"/>
    <property type="match status" value="1"/>
</dbReference>
<reference evidence="6 7" key="1">
    <citation type="submission" date="2023-10" db="EMBL/GenBank/DDBJ databases">
        <title>Bacteria for the degradation of biodegradable plastic PBAT(Polybutylene adipate terephthalate).</title>
        <authorList>
            <person name="Weon H.-Y."/>
            <person name="Yeon J."/>
        </authorList>
    </citation>
    <scope>NUCLEOTIDE SEQUENCE [LARGE SCALE GENOMIC DNA]</scope>
    <source>
        <strain evidence="6 7">SBD 7-3</strain>
        <plasmid evidence="6 7">unnamed2</plasmid>
    </source>
</reference>
<dbReference type="InterPro" id="IPR058163">
    <property type="entry name" value="LysR-type_TF_proteobact-type"/>
</dbReference>
<protein>
    <submittedName>
        <fullName evidence="6">LysR substrate-binding domain-containing protein</fullName>
    </submittedName>
</protein>
<dbReference type="Pfam" id="PF03466">
    <property type="entry name" value="LysR_substrate"/>
    <property type="match status" value="1"/>
</dbReference>
<dbReference type="Pfam" id="PF00126">
    <property type="entry name" value="HTH_1"/>
    <property type="match status" value="1"/>
</dbReference>
<dbReference type="Gene3D" id="3.40.190.290">
    <property type="match status" value="1"/>
</dbReference>
<dbReference type="InterPro" id="IPR005119">
    <property type="entry name" value="LysR_subst-bd"/>
</dbReference>
<comment type="similarity">
    <text evidence="1">Belongs to the LysR transcriptional regulatory family.</text>
</comment>
<dbReference type="SUPFAM" id="SSF53850">
    <property type="entry name" value="Periplasmic binding protein-like II"/>
    <property type="match status" value="1"/>
</dbReference>
<feature type="domain" description="HTH lysR-type" evidence="5">
    <location>
        <begin position="1"/>
        <end position="58"/>
    </location>
</feature>
<evidence type="ECO:0000256" key="4">
    <source>
        <dbReference type="ARBA" id="ARBA00023163"/>
    </source>
</evidence>
<dbReference type="PANTHER" id="PTHR30537:SF5">
    <property type="entry name" value="HTH-TYPE TRANSCRIPTIONAL ACTIVATOR TTDR-RELATED"/>
    <property type="match status" value="1"/>
</dbReference>
<keyword evidence="3" id="KW-0238">DNA-binding</keyword>
<organism evidence="6 7">
    <name type="scientific">Piscinibacter gummiphilus</name>
    <dbReference type="NCBI Taxonomy" id="946333"/>
    <lineage>
        <taxon>Bacteria</taxon>
        <taxon>Pseudomonadati</taxon>
        <taxon>Pseudomonadota</taxon>
        <taxon>Betaproteobacteria</taxon>
        <taxon>Burkholderiales</taxon>
        <taxon>Sphaerotilaceae</taxon>
        <taxon>Piscinibacter</taxon>
    </lineage>
</organism>
<accession>A0ABZ0D2B7</accession>